<dbReference type="GO" id="GO:0016020">
    <property type="term" value="C:membrane"/>
    <property type="evidence" value="ECO:0007669"/>
    <property type="project" value="TreeGrafter"/>
</dbReference>
<feature type="region of interest" description="Disordered" evidence="1">
    <location>
        <begin position="463"/>
        <end position="491"/>
    </location>
</feature>
<feature type="compositionally biased region" description="Low complexity" evidence="1">
    <location>
        <begin position="465"/>
        <end position="482"/>
    </location>
</feature>
<dbReference type="PANTHER" id="PTHR45828">
    <property type="entry name" value="CYTOCHROME B561/FERRIC REDUCTASE TRANSMEMBRANE"/>
    <property type="match status" value="1"/>
</dbReference>
<evidence type="ECO:0000256" key="1">
    <source>
        <dbReference type="SAM" id="MobiDB-lite"/>
    </source>
</evidence>
<dbReference type="InterPro" id="IPR051237">
    <property type="entry name" value="Ferric-chelate_Red/DefProt"/>
</dbReference>
<feature type="compositionally biased region" description="Basic and acidic residues" evidence="1">
    <location>
        <begin position="558"/>
        <end position="569"/>
    </location>
</feature>
<dbReference type="InterPro" id="IPR042307">
    <property type="entry name" value="Reeler_sf"/>
</dbReference>
<dbReference type="CDD" id="cd08544">
    <property type="entry name" value="Reeler"/>
    <property type="match status" value="1"/>
</dbReference>
<accession>A0AAD9E3J2</accession>
<dbReference type="AlphaFoldDB" id="A0AAD9E3J2"/>
<feature type="region of interest" description="Disordered" evidence="1">
    <location>
        <begin position="47"/>
        <end position="95"/>
    </location>
</feature>
<keyword evidence="2" id="KW-0812">Transmembrane</keyword>
<evidence type="ECO:0000313" key="5">
    <source>
        <dbReference type="Proteomes" id="UP001239994"/>
    </source>
</evidence>
<dbReference type="Pfam" id="PF02014">
    <property type="entry name" value="Reeler"/>
    <property type="match status" value="1"/>
</dbReference>
<feature type="compositionally biased region" description="Basic residues" evidence="1">
    <location>
        <begin position="68"/>
        <end position="77"/>
    </location>
</feature>
<dbReference type="Proteomes" id="UP001239994">
    <property type="component" value="Unassembled WGS sequence"/>
</dbReference>
<dbReference type="Gene3D" id="2.60.40.4060">
    <property type="entry name" value="Reeler domain"/>
    <property type="match status" value="1"/>
</dbReference>
<feature type="domain" description="Reelin" evidence="3">
    <location>
        <begin position="208"/>
        <end position="322"/>
    </location>
</feature>
<keyword evidence="5" id="KW-1185">Reference proteome</keyword>
<keyword evidence="2" id="KW-1133">Transmembrane helix</keyword>
<dbReference type="InterPro" id="IPR002861">
    <property type="entry name" value="Reeler_dom"/>
</dbReference>
<feature type="compositionally biased region" description="Basic and acidic residues" evidence="1">
    <location>
        <begin position="577"/>
        <end position="594"/>
    </location>
</feature>
<gene>
    <name evidence="4" type="ORF">P4O66_020801</name>
</gene>
<protein>
    <recommendedName>
        <fullName evidence="3">Reelin domain-containing protein</fullName>
    </recommendedName>
</protein>
<feature type="non-terminal residue" evidence="4">
    <location>
        <position position="1"/>
    </location>
</feature>
<feature type="transmembrane region" description="Helical" evidence="2">
    <location>
        <begin position="603"/>
        <end position="624"/>
    </location>
</feature>
<proteinExistence type="predicted"/>
<comment type="caution">
    <text evidence="4">The sequence shown here is derived from an EMBL/GenBank/DDBJ whole genome shotgun (WGS) entry which is preliminary data.</text>
</comment>
<name>A0AAD9E3J2_9TELE</name>
<feature type="compositionally biased region" description="Low complexity" evidence="1">
    <location>
        <begin position="57"/>
        <end position="67"/>
    </location>
</feature>
<feature type="non-terminal residue" evidence="4">
    <location>
        <position position="658"/>
    </location>
</feature>
<keyword evidence="2" id="KW-0472">Membrane</keyword>
<feature type="compositionally biased region" description="Low complexity" evidence="1">
    <location>
        <begin position="524"/>
        <end position="537"/>
    </location>
</feature>
<evidence type="ECO:0000256" key="2">
    <source>
        <dbReference type="SAM" id="Phobius"/>
    </source>
</evidence>
<organism evidence="4 5">
    <name type="scientific">Electrophorus voltai</name>
    <dbReference type="NCBI Taxonomy" id="2609070"/>
    <lineage>
        <taxon>Eukaryota</taxon>
        <taxon>Metazoa</taxon>
        <taxon>Chordata</taxon>
        <taxon>Craniata</taxon>
        <taxon>Vertebrata</taxon>
        <taxon>Euteleostomi</taxon>
        <taxon>Actinopterygii</taxon>
        <taxon>Neopterygii</taxon>
        <taxon>Teleostei</taxon>
        <taxon>Ostariophysi</taxon>
        <taxon>Gymnotiformes</taxon>
        <taxon>Gymnotoidei</taxon>
        <taxon>Gymnotidae</taxon>
        <taxon>Electrophorus</taxon>
    </lineage>
</organism>
<dbReference type="EMBL" id="JAROKS010000005">
    <property type="protein sequence ID" value="KAK1803776.1"/>
    <property type="molecule type" value="Genomic_DNA"/>
</dbReference>
<sequence>VCRGRISSAMGAAGPDRLDYKRVREFARLIWEREALERERRATTYTGEHGLKVLHGPAASRARPSSPTRRHRPHPTRPIHESTTVRRQPQPSVGGPCPRDNSYLYQALLTYVLPPCQPAVTHWLRGASEKDVGILERMMRSLPNQMQKPSLCMTVCMVIHSYGMTRFISGYWIMRVMVMKAVLLACVWVSGGPTRCVCFSHGASSDSCEEMKPGHIGAHLQYTHTPSTVTIHASRAVYLPLHTLMVNVRSSRAFMGLLLQARSVPEDHVVGGEFTLLPPGTHTLSCLSTGDTVTHSDKLLKRNLSFTWRAPSRPSGDLRFYVFLHPSPPYSITVVYSYFVYGARIRSSVVRDGLRSIQGVGYGSALPTRIMSGLSPEPLNADPSPTSPRPQSSSVTHPPPTEPGVITSNPGPPTLLSTHSGPQAPLRNHMSTPDTHSAIAHVHTSATHTRRTPYNTEIATVSHIQAGQTPPAGTTPTTPLTTHSQSDRTSVLTAHTTHSLQHELLSDLSSTCTHTPTVCPPTMAPTAPTHTPTPSTPRSDRSPALLRSHSDPLLPVNDPDRRSQREGDSTGHNPPQHPREPSGAPDREGAKPDRVPRQIAPELGLLLGLSAALGMAVAVGLRYLQRKHCRKRTAVSLGDCNHDNRGIIHVQECGDLVQ</sequence>
<feature type="region of interest" description="Disordered" evidence="1">
    <location>
        <begin position="371"/>
        <end position="433"/>
    </location>
</feature>
<evidence type="ECO:0000313" key="4">
    <source>
        <dbReference type="EMBL" id="KAK1803776.1"/>
    </source>
</evidence>
<evidence type="ECO:0000259" key="3">
    <source>
        <dbReference type="Pfam" id="PF02014"/>
    </source>
</evidence>
<feature type="region of interest" description="Disordered" evidence="1">
    <location>
        <begin position="519"/>
        <end position="594"/>
    </location>
</feature>
<dbReference type="PANTHER" id="PTHR45828:SF51">
    <property type="entry name" value="REELIN DOMAIN-CONTAINING PROTEIN 1"/>
    <property type="match status" value="1"/>
</dbReference>
<reference evidence="4" key="1">
    <citation type="submission" date="2023-03" db="EMBL/GenBank/DDBJ databases">
        <title>Electrophorus voltai genome.</title>
        <authorList>
            <person name="Bian C."/>
        </authorList>
    </citation>
    <scope>NUCLEOTIDE SEQUENCE</scope>
    <source>
        <strain evidence="4">CB-2022</strain>
        <tissue evidence="4">Muscle</tissue>
    </source>
</reference>